<proteinExistence type="predicted"/>
<dbReference type="RefSeq" id="WP_141962555.1">
    <property type="nucleotide sequence ID" value="NZ_VFOZ01000002.1"/>
</dbReference>
<feature type="compositionally biased region" description="Low complexity" evidence="1">
    <location>
        <begin position="118"/>
        <end position="128"/>
    </location>
</feature>
<evidence type="ECO:0000259" key="2">
    <source>
        <dbReference type="SMART" id="SM00418"/>
    </source>
</evidence>
<dbReference type="Pfam" id="PF12840">
    <property type="entry name" value="HTH_20"/>
    <property type="match status" value="1"/>
</dbReference>
<protein>
    <submittedName>
        <fullName evidence="3">DNA-binding transcriptional ArsR family regulator</fullName>
    </submittedName>
</protein>
<keyword evidence="3" id="KW-0238">DNA-binding</keyword>
<dbReference type="SMART" id="SM00418">
    <property type="entry name" value="HTH_ARSR"/>
    <property type="match status" value="1"/>
</dbReference>
<dbReference type="GO" id="GO:0003700">
    <property type="term" value="F:DNA-binding transcription factor activity"/>
    <property type="evidence" value="ECO:0007669"/>
    <property type="project" value="InterPro"/>
</dbReference>
<evidence type="ECO:0000313" key="4">
    <source>
        <dbReference type="Proteomes" id="UP000316096"/>
    </source>
</evidence>
<dbReference type="PRINTS" id="PR00778">
    <property type="entry name" value="HTHARSR"/>
</dbReference>
<dbReference type="EMBL" id="VFOZ01000002">
    <property type="protein sequence ID" value="TQL90538.1"/>
    <property type="molecule type" value="Genomic_DNA"/>
</dbReference>
<dbReference type="InterPro" id="IPR011991">
    <property type="entry name" value="ArsR-like_HTH"/>
</dbReference>
<dbReference type="InterPro" id="IPR036390">
    <property type="entry name" value="WH_DNA-bd_sf"/>
</dbReference>
<dbReference type="SUPFAM" id="SSF46785">
    <property type="entry name" value="Winged helix' DNA-binding domain"/>
    <property type="match status" value="1"/>
</dbReference>
<comment type="caution">
    <text evidence="3">The sequence shown here is derived from an EMBL/GenBank/DDBJ whole genome shotgun (WGS) entry which is preliminary data.</text>
</comment>
<sequence>MTEPTRRRGNLVHVDPADVALQDALDALTDPVRRSILRELAGEPDFTRACGTFDLPVSKATASHHFAVLRAAGLLEQLDKGARRLNRLRRSEFDACFPGLLALVLAEGTTTTDDDPATARAGGAAPGSAGAGRS</sequence>
<reference evidence="3 4" key="1">
    <citation type="submission" date="2019-06" db="EMBL/GenBank/DDBJ databases">
        <title>Sequencing the genomes of 1000 actinobacteria strains.</title>
        <authorList>
            <person name="Klenk H.-P."/>
        </authorList>
    </citation>
    <scope>NUCLEOTIDE SEQUENCE [LARGE SCALE GENOMIC DNA]</scope>
    <source>
        <strain evidence="3 4">DSM 102200</strain>
    </source>
</reference>
<dbReference type="Gene3D" id="1.10.10.10">
    <property type="entry name" value="Winged helix-like DNA-binding domain superfamily/Winged helix DNA-binding domain"/>
    <property type="match status" value="1"/>
</dbReference>
<dbReference type="GO" id="GO:0003677">
    <property type="term" value="F:DNA binding"/>
    <property type="evidence" value="ECO:0007669"/>
    <property type="project" value="UniProtKB-KW"/>
</dbReference>
<dbReference type="InterPro" id="IPR001845">
    <property type="entry name" value="HTH_ArsR_DNA-bd_dom"/>
</dbReference>
<evidence type="ECO:0000313" key="3">
    <source>
        <dbReference type="EMBL" id="TQL90538.1"/>
    </source>
</evidence>
<accession>A0A543C0F4</accession>
<gene>
    <name evidence="3" type="ORF">FB559_7845</name>
</gene>
<name>A0A543C0F4_9ACTN</name>
<feature type="domain" description="HTH arsR-type" evidence="2">
    <location>
        <begin position="23"/>
        <end position="102"/>
    </location>
</feature>
<evidence type="ECO:0000256" key="1">
    <source>
        <dbReference type="SAM" id="MobiDB-lite"/>
    </source>
</evidence>
<dbReference type="AlphaFoldDB" id="A0A543C0F4"/>
<keyword evidence="4" id="KW-1185">Reference proteome</keyword>
<dbReference type="OrthoDB" id="4471357at2"/>
<feature type="region of interest" description="Disordered" evidence="1">
    <location>
        <begin position="111"/>
        <end position="134"/>
    </location>
</feature>
<dbReference type="InterPro" id="IPR036388">
    <property type="entry name" value="WH-like_DNA-bd_sf"/>
</dbReference>
<dbReference type="CDD" id="cd00090">
    <property type="entry name" value="HTH_ARSR"/>
    <property type="match status" value="1"/>
</dbReference>
<organism evidence="3 4">
    <name type="scientific">Actinoallomurus bryophytorum</name>
    <dbReference type="NCBI Taxonomy" id="1490222"/>
    <lineage>
        <taxon>Bacteria</taxon>
        <taxon>Bacillati</taxon>
        <taxon>Actinomycetota</taxon>
        <taxon>Actinomycetes</taxon>
        <taxon>Streptosporangiales</taxon>
        <taxon>Thermomonosporaceae</taxon>
        <taxon>Actinoallomurus</taxon>
    </lineage>
</organism>
<dbReference type="Proteomes" id="UP000316096">
    <property type="component" value="Unassembled WGS sequence"/>
</dbReference>